<dbReference type="AlphaFoldDB" id="F9WEW8"/>
<accession>F9WEW8</accession>
<gene>
    <name evidence="2" type="ORF">TCIL3000_0_08350</name>
</gene>
<organism evidence="2 3">
    <name type="scientific">Trypanosoma congolense (strain IL3000)</name>
    <dbReference type="NCBI Taxonomy" id="1068625"/>
    <lineage>
        <taxon>Eukaryota</taxon>
        <taxon>Discoba</taxon>
        <taxon>Euglenozoa</taxon>
        <taxon>Kinetoplastea</taxon>
        <taxon>Metakinetoplastina</taxon>
        <taxon>Trypanosomatida</taxon>
        <taxon>Trypanosomatidae</taxon>
        <taxon>Trypanosoma</taxon>
        <taxon>Nannomonas</taxon>
    </lineage>
</organism>
<feature type="signal peptide" evidence="1">
    <location>
        <begin position="1"/>
        <end position="22"/>
    </location>
</feature>
<name>F9WEW8_TRYCI</name>
<feature type="chain" id="PRO_5003390237" evidence="1">
    <location>
        <begin position="23"/>
        <end position="150"/>
    </location>
</feature>
<dbReference type="Proteomes" id="UP000000702">
    <property type="component" value="Unassembled WGS sequence"/>
</dbReference>
<dbReference type="VEuPathDB" id="TriTrypDB:TcIL3000_0_08350"/>
<reference evidence="3" key="1">
    <citation type="submission" date="2011-07" db="EMBL/GenBank/DDBJ databases">
        <title>Divergent evolution of antigenic variation in African trypanosomes.</title>
        <authorList>
            <person name="Jackson A.P."/>
            <person name="Berry A."/>
            <person name="Allison H.C."/>
            <person name="Burton P."/>
            <person name="Anderson J."/>
            <person name="Aslett M."/>
            <person name="Brown R."/>
            <person name="Corton N."/>
            <person name="Harris D."/>
            <person name="Hauser H."/>
            <person name="Gamble J."/>
            <person name="Gilderthorp R."/>
            <person name="McQuillan J."/>
            <person name="Quail M.A."/>
            <person name="Sanders M."/>
            <person name="Van Tonder A."/>
            <person name="Ginger M.L."/>
            <person name="Donelson J.E."/>
            <person name="Field M.C."/>
            <person name="Barry J.D."/>
            <person name="Berriman M."/>
            <person name="Hertz-Fowler C."/>
        </authorList>
    </citation>
    <scope>NUCLEOTIDE SEQUENCE [LARGE SCALE GENOMIC DNA]</scope>
    <source>
        <strain evidence="3">IL3000</strain>
    </source>
</reference>
<evidence type="ECO:0000256" key="1">
    <source>
        <dbReference type="SAM" id="SignalP"/>
    </source>
</evidence>
<protein>
    <submittedName>
        <fullName evidence="2">WGS project CAEQ00000000 data, annotated contig 322</fullName>
    </submittedName>
</protein>
<dbReference type="EMBL" id="CAEQ01002072">
    <property type="protein sequence ID" value="CCD15834.1"/>
    <property type="molecule type" value="Genomic_DNA"/>
</dbReference>
<evidence type="ECO:0000313" key="3">
    <source>
        <dbReference type="Proteomes" id="UP000000702"/>
    </source>
</evidence>
<sequence>MAIVSNLLLFLSSSSSAPFVHSTSLIADLKKKKISFTLFLLFTFPPCNYYSCSCCSRVMLLLIDQCTISSTFSGHHISFSLLIYPPHTPCHVRKRKKKRKNKKTKLTQKEMFVTIQNHFTKPSRVCHYNDMYCYDLCYSIPPPHPLLQKI</sequence>
<keyword evidence="3" id="KW-1185">Reference proteome</keyword>
<evidence type="ECO:0000313" key="2">
    <source>
        <dbReference type="EMBL" id="CCD15834.1"/>
    </source>
</evidence>
<keyword evidence="1" id="KW-0732">Signal</keyword>
<proteinExistence type="predicted"/>
<reference evidence="2 3" key="2">
    <citation type="journal article" date="2012" name="Proc. Natl. Acad. Sci. U.S.A.">
        <title>Antigenic diversity is generated by distinct evolutionary mechanisms in African trypanosome species.</title>
        <authorList>
            <person name="Jackson A.P."/>
            <person name="Berry A."/>
            <person name="Aslett M."/>
            <person name="Allison H.C."/>
            <person name="Burton P."/>
            <person name="Vavrova-Anderson J."/>
            <person name="Brown R."/>
            <person name="Browne H."/>
            <person name="Corton N."/>
            <person name="Hauser H."/>
            <person name="Gamble J."/>
            <person name="Gilderthorp R."/>
            <person name="Marcello L."/>
            <person name="McQuillan J."/>
            <person name="Otto T.D."/>
            <person name="Quail M.A."/>
            <person name="Sanders M.J."/>
            <person name="van Tonder A."/>
            <person name="Ginger M.L."/>
            <person name="Field M.C."/>
            <person name="Barry J.D."/>
            <person name="Hertz-Fowler C."/>
            <person name="Berriman M."/>
        </authorList>
    </citation>
    <scope>NUCLEOTIDE SEQUENCE [LARGE SCALE GENOMIC DNA]</scope>
    <source>
        <strain evidence="2 3">IL3000</strain>
    </source>
</reference>
<comment type="caution">
    <text evidence="2">The sequence shown here is derived from an EMBL/GenBank/DDBJ whole genome shotgun (WGS) entry which is preliminary data.</text>
</comment>